<dbReference type="AlphaFoldDB" id="R7QIV3"/>
<feature type="region of interest" description="Disordered" evidence="6">
    <location>
        <begin position="386"/>
        <end position="427"/>
    </location>
</feature>
<dbReference type="OrthoDB" id="167398at2759"/>
<feature type="region of interest" description="Disordered" evidence="6">
    <location>
        <begin position="534"/>
        <end position="561"/>
    </location>
</feature>
<dbReference type="Pfam" id="PF08022">
    <property type="entry name" value="FAD_binding_8"/>
    <property type="match status" value="1"/>
</dbReference>
<dbReference type="PANTHER" id="PTHR11972:SF153">
    <property type="entry name" value="SUPEROXIDE-GENERATING NADPH OXIDASE HEAVY CHAIN SUBUNIT A"/>
    <property type="match status" value="1"/>
</dbReference>
<evidence type="ECO:0000256" key="4">
    <source>
        <dbReference type="ARBA" id="ARBA00023002"/>
    </source>
</evidence>
<feature type="transmembrane region" description="Helical" evidence="7">
    <location>
        <begin position="146"/>
        <end position="166"/>
    </location>
</feature>
<dbReference type="Proteomes" id="UP000012073">
    <property type="component" value="Unassembled WGS sequence"/>
</dbReference>
<dbReference type="SUPFAM" id="SSF63380">
    <property type="entry name" value="Riboflavin synthase domain-like"/>
    <property type="match status" value="1"/>
</dbReference>
<evidence type="ECO:0000256" key="2">
    <source>
        <dbReference type="ARBA" id="ARBA00022692"/>
    </source>
</evidence>
<keyword evidence="4" id="KW-0560">Oxidoreductase</keyword>
<keyword evidence="10" id="KW-1185">Reference proteome</keyword>
<feature type="transmembrane region" description="Helical" evidence="7">
    <location>
        <begin position="64"/>
        <end position="83"/>
    </location>
</feature>
<feature type="transmembrane region" description="Helical" evidence="7">
    <location>
        <begin position="752"/>
        <end position="773"/>
    </location>
</feature>
<evidence type="ECO:0000256" key="7">
    <source>
        <dbReference type="SAM" id="Phobius"/>
    </source>
</evidence>
<gene>
    <name evidence="9" type="ORF">CHC_T00006174001</name>
</gene>
<reference evidence="10" key="1">
    <citation type="journal article" date="2013" name="Proc. Natl. Acad. Sci. U.S.A.">
        <title>Genome structure and metabolic features in the red seaweed Chondrus crispus shed light on evolution of the Archaeplastida.</title>
        <authorList>
            <person name="Collen J."/>
            <person name="Porcel B."/>
            <person name="Carre W."/>
            <person name="Ball S.G."/>
            <person name="Chaparro C."/>
            <person name="Tonon T."/>
            <person name="Barbeyron T."/>
            <person name="Michel G."/>
            <person name="Noel B."/>
            <person name="Valentin K."/>
            <person name="Elias M."/>
            <person name="Artiguenave F."/>
            <person name="Arun A."/>
            <person name="Aury J.M."/>
            <person name="Barbosa-Neto J.F."/>
            <person name="Bothwell J.H."/>
            <person name="Bouget F.Y."/>
            <person name="Brillet L."/>
            <person name="Cabello-Hurtado F."/>
            <person name="Capella-Gutierrez S."/>
            <person name="Charrier B."/>
            <person name="Cladiere L."/>
            <person name="Cock J.M."/>
            <person name="Coelho S.M."/>
            <person name="Colleoni C."/>
            <person name="Czjzek M."/>
            <person name="Da Silva C."/>
            <person name="Delage L."/>
            <person name="Denoeud F."/>
            <person name="Deschamps P."/>
            <person name="Dittami S.M."/>
            <person name="Gabaldon T."/>
            <person name="Gachon C.M."/>
            <person name="Groisillier A."/>
            <person name="Herve C."/>
            <person name="Jabbari K."/>
            <person name="Katinka M."/>
            <person name="Kloareg B."/>
            <person name="Kowalczyk N."/>
            <person name="Labadie K."/>
            <person name="Leblanc C."/>
            <person name="Lopez P.J."/>
            <person name="McLachlan D.H."/>
            <person name="Meslet-Cladiere L."/>
            <person name="Moustafa A."/>
            <person name="Nehr Z."/>
            <person name="Nyvall Collen P."/>
            <person name="Panaud O."/>
            <person name="Partensky F."/>
            <person name="Poulain J."/>
            <person name="Rensing S.A."/>
            <person name="Rousvoal S."/>
            <person name="Samson G."/>
            <person name="Symeonidi A."/>
            <person name="Weissenbach J."/>
            <person name="Zambounis A."/>
            <person name="Wincker P."/>
            <person name="Boyen C."/>
        </authorList>
    </citation>
    <scope>NUCLEOTIDE SEQUENCE [LARGE SCALE GENOMIC DNA]</scope>
    <source>
        <strain evidence="10">cv. Stackhouse</strain>
    </source>
</reference>
<dbReference type="PANTHER" id="PTHR11972">
    <property type="entry name" value="NADPH OXIDASE"/>
    <property type="match status" value="1"/>
</dbReference>
<comment type="subcellular location">
    <subcellularLocation>
        <location evidence="1">Membrane</location>
        <topology evidence="1">Multi-pass membrane protein</topology>
    </subcellularLocation>
</comment>
<dbReference type="InterPro" id="IPR039261">
    <property type="entry name" value="FNR_nucleotide-bd"/>
</dbReference>
<dbReference type="InterPro" id="IPR013121">
    <property type="entry name" value="Fe_red_NAD-bd_6"/>
</dbReference>
<accession>R7QIV3</accession>
<keyword evidence="3 7" id="KW-1133">Transmembrane helix</keyword>
<protein>
    <recommendedName>
        <fullName evidence="8">FAD-binding FR-type domain-containing protein</fullName>
    </recommendedName>
</protein>
<evidence type="ECO:0000256" key="1">
    <source>
        <dbReference type="ARBA" id="ARBA00004141"/>
    </source>
</evidence>
<feature type="region of interest" description="Disordered" evidence="6">
    <location>
        <begin position="475"/>
        <end position="515"/>
    </location>
</feature>
<dbReference type="InterPro" id="IPR013130">
    <property type="entry name" value="Fe3_Rdtase_TM_dom"/>
</dbReference>
<dbReference type="GO" id="GO:0016491">
    <property type="term" value="F:oxidoreductase activity"/>
    <property type="evidence" value="ECO:0007669"/>
    <property type="project" value="UniProtKB-KW"/>
</dbReference>
<dbReference type="RefSeq" id="XP_005718335.1">
    <property type="nucleotide sequence ID" value="XM_005718278.1"/>
</dbReference>
<dbReference type="InterPro" id="IPR050369">
    <property type="entry name" value="RBOH/FRE"/>
</dbReference>
<feature type="domain" description="FAD-binding FR-type" evidence="8">
    <location>
        <begin position="226"/>
        <end position="332"/>
    </location>
</feature>
<name>R7QIV3_CHOCR</name>
<dbReference type="Gramene" id="CDF38442">
    <property type="protein sequence ID" value="CDF38442"/>
    <property type="gene ID" value="CHC_T00006174001"/>
</dbReference>
<evidence type="ECO:0000256" key="3">
    <source>
        <dbReference type="ARBA" id="ARBA00022989"/>
    </source>
</evidence>
<dbReference type="GO" id="GO:0005886">
    <property type="term" value="C:plasma membrane"/>
    <property type="evidence" value="ECO:0007669"/>
    <property type="project" value="TreeGrafter"/>
</dbReference>
<dbReference type="PROSITE" id="PS51384">
    <property type="entry name" value="FAD_FR"/>
    <property type="match status" value="1"/>
</dbReference>
<feature type="transmembrane region" description="Helical" evidence="7">
    <location>
        <begin position="721"/>
        <end position="740"/>
    </location>
</feature>
<dbReference type="EMBL" id="HG001932">
    <property type="protein sequence ID" value="CDF38442.1"/>
    <property type="molecule type" value="Genomic_DNA"/>
</dbReference>
<dbReference type="CDD" id="cd06186">
    <property type="entry name" value="NOX_Duox_like_FAD_NADP"/>
    <property type="match status" value="1"/>
</dbReference>
<feature type="transmembrane region" description="Helical" evidence="7">
    <location>
        <begin position="21"/>
        <end position="44"/>
    </location>
</feature>
<evidence type="ECO:0000313" key="9">
    <source>
        <dbReference type="EMBL" id="CDF38442.1"/>
    </source>
</evidence>
<feature type="transmembrane region" description="Helical" evidence="7">
    <location>
        <begin position="178"/>
        <end position="199"/>
    </location>
</feature>
<dbReference type="InterPro" id="IPR017938">
    <property type="entry name" value="Riboflavin_synthase-like_b-brl"/>
</dbReference>
<keyword evidence="5 7" id="KW-0472">Membrane</keyword>
<dbReference type="SUPFAM" id="SSF52343">
    <property type="entry name" value="Ferredoxin reductase-like, C-terminal NADP-linked domain"/>
    <property type="match status" value="2"/>
</dbReference>
<evidence type="ECO:0000256" key="6">
    <source>
        <dbReference type="SAM" id="MobiDB-lite"/>
    </source>
</evidence>
<dbReference type="InterPro" id="IPR017927">
    <property type="entry name" value="FAD-bd_FR_type"/>
</dbReference>
<organism evidence="9 10">
    <name type="scientific">Chondrus crispus</name>
    <name type="common">Carrageen Irish moss</name>
    <name type="synonym">Polymorpha crispa</name>
    <dbReference type="NCBI Taxonomy" id="2769"/>
    <lineage>
        <taxon>Eukaryota</taxon>
        <taxon>Rhodophyta</taxon>
        <taxon>Florideophyceae</taxon>
        <taxon>Rhodymeniophycidae</taxon>
        <taxon>Gigartinales</taxon>
        <taxon>Gigartinaceae</taxon>
        <taxon>Chondrus</taxon>
    </lineage>
</organism>
<evidence type="ECO:0000313" key="10">
    <source>
        <dbReference type="Proteomes" id="UP000012073"/>
    </source>
</evidence>
<proteinExistence type="predicted"/>
<dbReference type="PhylomeDB" id="R7QIV3"/>
<feature type="compositionally biased region" description="Basic and acidic residues" evidence="6">
    <location>
        <begin position="398"/>
        <end position="410"/>
    </location>
</feature>
<dbReference type="STRING" id="2769.R7QIV3"/>
<dbReference type="Gene3D" id="2.40.30.10">
    <property type="entry name" value="Translation factors"/>
    <property type="match status" value="1"/>
</dbReference>
<evidence type="ECO:0000256" key="5">
    <source>
        <dbReference type="ARBA" id="ARBA00023136"/>
    </source>
</evidence>
<dbReference type="Pfam" id="PF08030">
    <property type="entry name" value="NAD_binding_6"/>
    <property type="match status" value="1"/>
</dbReference>
<dbReference type="Pfam" id="PF01794">
    <property type="entry name" value="Ferric_reduct"/>
    <property type="match status" value="1"/>
</dbReference>
<feature type="transmembrane region" description="Helical" evidence="7">
    <location>
        <begin position="779"/>
        <end position="798"/>
    </location>
</feature>
<feature type="transmembrane region" description="Helical" evidence="7">
    <location>
        <begin position="112"/>
        <end position="134"/>
    </location>
</feature>
<feature type="transmembrane region" description="Helical" evidence="7">
    <location>
        <begin position="666"/>
        <end position="691"/>
    </location>
</feature>
<dbReference type="GeneID" id="17326046"/>
<evidence type="ECO:0000259" key="8">
    <source>
        <dbReference type="PROSITE" id="PS51384"/>
    </source>
</evidence>
<keyword evidence="2 7" id="KW-0812">Transmembrane</keyword>
<sequence length="984" mass="109393">MRSFLSRCPGGRQFLSTTESVLSTNGFAYTFLGLYVACNVLLFLDAAVMEANLHTDFQKYVTAIARGCGATINLNMGVVILLASRSTLSFLRETPLNMVLPLDKAMPELHKVVGILIVNAGILHSATHWATYIAKKPWLGGFQGSTSLFVSGTILLILAVAIRVVARTVVYQSNYEAFYRIHVGGAIAMFITIVIHGLHYGVPNTWKWIVGPAIIYVIDVSARTFREKRSYLLVSKHSAVFQGPDILKIRLPRVFHFVAGQYAELKVPAISHFQWHPFTIASAPHEAEMTFYIKAVGDWTISLYQLFGERIRSNGADIEVHIRGPFGAATQHVGQFDRVILIGGGVGATPFCSVTKDSYNWISNWTPSKRKKQSKSPLVRNFIENRPRGRRPFNITEDSARNSRNEEHRSNPRHGSRLARAADSETSDSHIFTTNVFSETLALSDLARMSDAGESVEELISWRGRQMGHAMLESLQNSPEQSNDRGNDNQDEQGETSNSGREYVSAEGSSSNSAETELNFRNNMGNAHETLQASQFDARASSRSLSKHATASKASTTRKFAQPFSRSLQAYGDEDGMGSYRENSSGHQRQSVDYYSALYSAYSDQENNEIYQKSLHMIVGMSFGSVSLVKNMQRRRARKNITQAGAEQLPVVTESEDLRIFDNPRVLFLLFLRSVTINMVLLWLLIIRFILAGTAYVFDGLRVFDNSIAIYKSSTLTKVDLVLVCLVVLLVGIPSVLEIVELGAAPVHGIDLFVLTPLALFGLVADSAVLLGVGNNVQLFAVIHLFVIWPILAILLMMRLLRVIGERIAQAECLLQTHSSTKAVDFYWTAPTPNDDKWLVNELAPYSNNEKVQMHRYLTRITEAPTNTVIQPPNKQYLHTNYGRPKWSEILNETAENCKNNTTIGVFFCGPHSMGQAVQDACMDAMRNSIIRGLHSGAHAMRRLEEVFGEAVSANVYTGERADSKRAGANGCNVKFVFKRESFA</sequence>
<dbReference type="InterPro" id="IPR013112">
    <property type="entry name" value="FAD-bd_8"/>
</dbReference>
<dbReference type="Gene3D" id="3.40.50.80">
    <property type="entry name" value="Nucleotide-binding domain of ferredoxin-NADP reductase (FNR) module"/>
    <property type="match status" value="2"/>
</dbReference>
<dbReference type="KEGG" id="ccp:CHC_T00006174001"/>